<evidence type="ECO:0000313" key="3">
    <source>
        <dbReference type="Proteomes" id="UP000011717"/>
    </source>
</evidence>
<dbReference type="SUPFAM" id="SSF51735">
    <property type="entry name" value="NAD(P)-binding Rossmann-fold domains"/>
    <property type="match status" value="1"/>
</dbReference>
<evidence type="ECO:0000313" key="2">
    <source>
        <dbReference type="EMBL" id="EMD84247.1"/>
    </source>
</evidence>
<reference evidence="2 3" key="1">
    <citation type="journal article" date="2013" name="Genome Announc.">
        <title>Draft Genome Sequence of Strain JLT2015T, Belonging to the Family Sphingomonadaceae of the Alphaproteobacteria.</title>
        <authorList>
            <person name="Tang K."/>
            <person name="Liu K."/>
            <person name="Li S."/>
            <person name="Jiao N."/>
        </authorList>
    </citation>
    <scope>NUCLEOTIDE SEQUENCE [LARGE SCALE GENOMIC DNA]</scope>
    <source>
        <strain evidence="2 3">JLT2015</strain>
    </source>
</reference>
<accession>M2U8E6</accession>
<dbReference type="PRINTS" id="PR00080">
    <property type="entry name" value="SDRFAMILY"/>
</dbReference>
<dbReference type="PRINTS" id="PR00081">
    <property type="entry name" value="GDHRDH"/>
</dbReference>
<dbReference type="InterPro" id="IPR050259">
    <property type="entry name" value="SDR"/>
</dbReference>
<dbReference type="PANTHER" id="PTHR42879">
    <property type="entry name" value="3-OXOACYL-(ACYL-CARRIER-PROTEIN) REDUCTASE"/>
    <property type="match status" value="1"/>
</dbReference>
<dbReference type="PATRIC" id="fig|1234595.3.peg.176"/>
<name>M2U8E6_9SPHN</name>
<dbReference type="Pfam" id="PF13561">
    <property type="entry name" value="adh_short_C2"/>
    <property type="match status" value="1"/>
</dbReference>
<organism evidence="2 3">
    <name type="scientific">Pacificimonas flava</name>
    <dbReference type="NCBI Taxonomy" id="1234595"/>
    <lineage>
        <taxon>Bacteria</taxon>
        <taxon>Pseudomonadati</taxon>
        <taxon>Pseudomonadota</taxon>
        <taxon>Alphaproteobacteria</taxon>
        <taxon>Sphingomonadales</taxon>
        <taxon>Sphingosinicellaceae</taxon>
        <taxon>Pacificimonas</taxon>
    </lineage>
</organism>
<dbReference type="OrthoDB" id="9804774at2"/>
<dbReference type="EMBL" id="AMRV01000001">
    <property type="protein sequence ID" value="EMD84247.1"/>
    <property type="molecule type" value="Genomic_DNA"/>
</dbReference>
<dbReference type="RefSeq" id="WP_008599560.1">
    <property type="nucleotide sequence ID" value="NZ_AMRV01000001.1"/>
</dbReference>
<keyword evidence="3" id="KW-1185">Reference proteome</keyword>
<comment type="similarity">
    <text evidence="1">Belongs to the short-chain dehydrogenases/reductases (SDR) family.</text>
</comment>
<sequence length="235" mass="24700">MAGILVTGSTRGIGASIAQALDGSPLTVVRHGTRTADDIIGADFTKPDAAAHLWRQALDAAGGEIDVLVNNAGLFDKVPLDADDDSWSEGWARGLAINLQAPADLSRLAIQHWLERGVPGRIVNVASRAAYRGDGIDYGHYAAAKAGMVGLAKTLARNYAQRGILVYTITPGYVMTGMAEDYLASRGGSELLKDIPLGRVAETEEIAKVVKFCAYDAPASMTGSVIDVNGASFVR</sequence>
<protein>
    <submittedName>
        <fullName evidence="2">3-oxoacyl-[acyl-carrier protein] reductase</fullName>
    </submittedName>
</protein>
<dbReference type="InterPro" id="IPR002347">
    <property type="entry name" value="SDR_fam"/>
</dbReference>
<dbReference type="Gene3D" id="3.40.50.720">
    <property type="entry name" value="NAD(P)-binding Rossmann-like Domain"/>
    <property type="match status" value="1"/>
</dbReference>
<dbReference type="AlphaFoldDB" id="M2U8E6"/>
<dbReference type="CDD" id="cd05233">
    <property type="entry name" value="SDR_c"/>
    <property type="match status" value="1"/>
</dbReference>
<proteinExistence type="inferred from homology"/>
<dbReference type="Proteomes" id="UP000011717">
    <property type="component" value="Unassembled WGS sequence"/>
</dbReference>
<dbReference type="InterPro" id="IPR036291">
    <property type="entry name" value="NAD(P)-bd_dom_sf"/>
</dbReference>
<dbReference type="PANTHER" id="PTHR42879:SF2">
    <property type="entry name" value="3-OXOACYL-[ACYL-CARRIER-PROTEIN] REDUCTASE FABG"/>
    <property type="match status" value="1"/>
</dbReference>
<comment type="caution">
    <text evidence="2">The sequence shown here is derived from an EMBL/GenBank/DDBJ whole genome shotgun (WGS) entry which is preliminary data.</text>
</comment>
<evidence type="ECO:0000256" key="1">
    <source>
        <dbReference type="ARBA" id="ARBA00006484"/>
    </source>
</evidence>
<gene>
    <name evidence="2" type="ORF">C725_0177</name>
</gene>